<proteinExistence type="inferred from homology"/>
<feature type="domain" description="ATP-grasp" evidence="4">
    <location>
        <begin position="512"/>
        <end position="720"/>
    </location>
</feature>
<dbReference type="PATRIC" id="fig|1114964.3.peg.3395"/>
<dbReference type="InterPro" id="IPR032875">
    <property type="entry name" value="Succ_CoA_lig_flav_dom"/>
</dbReference>
<dbReference type="eggNOG" id="COG1042">
    <property type="taxonomic scope" value="Bacteria"/>
</dbReference>
<dbReference type="Gene3D" id="3.40.50.720">
    <property type="entry name" value="NAD(P)-binding Rossmann-like Domain"/>
    <property type="match status" value="1"/>
</dbReference>
<dbReference type="SUPFAM" id="SSF56059">
    <property type="entry name" value="Glutathione synthetase ATP-binding domain-like"/>
    <property type="match status" value="1"/>
</dbReference>
<evidence type="ECO:0000256" key="2">
    <source>
        <dbReference type="ARBA" id="ARBA00060888"/>
    </source>
</evidence>
<dbReference type="Pfam" id="PF13380">
    <property type="entry name" value="CoA_binding_2"/>
    <property type="match status" value="1"/>
</dbReference>
<dbReference type="PANTHER" id="PTHR42793">
    <property type="entry name" value="COA BINDING DOMAIN CONTAINING PROTEIN"/>
    <property type="match status" value="1"/>
</dbReference>
<dbReference type="eggNOG" id="COG0045">
    <property type="taxonomic scope" value="Bacteria"/>
</dbReference>
<dbReference type="GO" id="GO:0046872">
    <property type="term" value="F:metal ion binding"/>
    <property type="evidence" value="ECO:0007669"/>
    <property type="project" value="InterPro"/>
</dbReference>
<dbReference type="InterPro" id="IPR016102">
    <property type="entry name" value="Succinyl-CoA_synth-like"/>
</dbReference>
<evidence type="ECO:0000313" key="6">
    <source>
        <dbReference type="Proteomes" id="UP000015524"/>
    </source>
</evidence>
<evidence type="ECO:0000256" key="1">
    <source>
        <dbReference type="ARBA" id="ARBA00022532"/>
    </source>
</evidence>
<dbReference type="Gene3D" id="3.40.50.261">
    <property type="entry name" value="Succinyl-CoA synthetase domains"/>
    <property type="match status" value="2"/>
</dbReference>
<keyword evidence="3" id="KW-0067">ATP-binding</keyword>
<dbReference type="Pfam" id="PF13607">
    <property type="entry name" value="Succ_CoA_lig"/>
    <property type="match status" value="1"/>
</dbReference>
<dbReference type="InterPro" id="IPR003781">
    <property type="entry name" value="CoA-bd"/>
</dbReference>
<dbReference type="InterPro" id="IPR036291">
    <property type="entry name" value="NAD(P)-bd_dom_sf"/>
</dbReference>
<dbReference type="InterPro" id="IPR013815">
    <property type="entry name" value="ATP_grasp_subdomain_1"/>
</dbReference>
<name>T0HLJ7_9SPHN</name>
<dbReference type="PANTHER" id="PTHR42793:SF1">
    <property type="entry name" value="PEPTIDYL-LYSINE N-ACETYLTRANSFERASE PATZ"/>
    <property type="match status" value="1"/>
</dbReference>
<dbReference type="SMART" id="SM00881">
    <property type="entry name" value="CoA_binding"/>
    <property type="match status" value="1"/>
</dbReference>
<sequence length="731" mass="75922">MIDWVTHLSGSAAAESRAQLPFRWENTVLDSFFTPQSIAVVGAADDPSKMRGKLLKIALNSGHKGPIYPVHPKGGIIQGKQGYTSLTEIPGGVELVLIATPGATVPGVIREAVAAGAKAAVILSSGVDMVELADAIGDSGLRYMGPNCEGYVSLDGAAATFAAVADTALSEERPALRPGRKVSIVSQSGGLGFALFGRGIKENLDFHAIVTTGNEGDLESLDFVDHLLDEGESGVIVMFIEGLKTPARFAEVAGKAADKGVPIVIMKVGRSEAGQRAAVSHTAHLTGADTAYDAMFERYGVIRVFDQEQMLSVAAALARFPHVPVKKVGVISTSGGAGAWAADLCGTAGLDVPVLSAPLQKDLSEWIPDFGSTANPVDVTANAVESGGGPLVSVLERLQQSEEVDAFIVNIGLHSPGRIQKLGERLGPVFANATKPILFTSHILPSDENMAALASLGGQGFHSYTACASALDAIGRYAAFQSKWKARPPVAPADAPKLRDLKPGVLDEADTRALIDAYAIPVPPTALASDRDSAARDAAAMGFPVVLKIQSPDISHKTEAGGVKLGVGAGEVEAAFDEIIANAKAYDPAARIEGVLIQKMMPKGHELVIGVIRDADFGPLVMLGSGGIYLEVLKDVVFAPPPISPEEAKQLILGLKTAPILAGVRGQKPADIDALAALVSRVAELARTETGIEQIDFNPVFVYPEGEGVVAVDALAVAVDPNGMAAGHGHH</sequence>
<evidence type="ECO:0000256" key="3">
    <source>
        <dbReference type="PROSITE-ProRule" id="PRU00409"/>
    </source>
</evidence>
<keyword evidence="6" id="KW-1185">Reference proteome</keyword>
<dbReference type="Gene3D" id="3.30.1490.20">
    <property type="entry name" value="ATP-grasp fold, A domain"/>
    <property type="match status" value="1"/>
</dbReference>
<dbReference type="Gene3D" id="3.30.470.20">
    <property type="entry name" value="ATP-grasp fold, B domain"/>
    <property type="match status" value="1"/>
</dbReference>
<dbReference type="Pfam" id="PF13549">
    <property type="entry name" value="ATP-grasp_5"/>
    <property type="match status" value="1"/>
</dbReference>
<dbReference type="PROSITE" id="PS50975">
    <property type="entry name" value="ATP_GRASP"/>
    <property type="match status" value="1"/>
</dbReference>
<dbReference type="InterPro" id="IPR011761">
    <property type="entry name" value="ATP-grasp"/>
</dbReference>
<dbReference type="GO" id="GO:0005524">
    <property type="term" value="F:ATP binding"/>
    <property type="evidence" value="ECO:0007669"/>
    <property type="project" value="UniProtKB-UniRule"/>
</dbReference>
<dbReference type="EMBL" id="ATIB01000081">
    <property type="protein sequence ID" value="EQA98443.1"/>
    <property type="molecule type" value="Genomic_DNA"/>
</dbReference>
<gene>
    <name evidence="5" type="ORF">L485_17325</name>
</gene>
<dbReference type="FunFam" id="3.30.1490.20:FF:000020">
    <property type="entry name" value="Protein lysine acetyltransferase"/>
    <property type="match status" value="1"/>
</dbReference>
<dbReference type="SUPFAM" id="SSF52210">
    <property type="entry name" value="Succinyl-CoA synthetase domains"/>
    <property type="match status" value="2"/>
</dbReference>
<reference evidence="5 6" key="1">
    <citation type="journal article" date="2013" name="Genome Announc.">
        <title>Draft Genome Sequence of a Hexachlorocyclohexane-Degrading Bacterium, Sphingobium baderi Strain LL03T.</title>
        <authorList>
            <person name="Kaur J."/>
            <person name="Verma H."/>
            <person name="Tripathi C."/>
            <person name="Khurana J.P."/>
            <person name="Lal R."/>
        </authorList>
    </citation>
    <scope>NUCLEOTIDE SEQUENCE [LARGE SCALE GENOMIC DNA]</scope>
    <source>
        <strain evidence="5 6">LL03</strain>
    </source>
</reference>
<evidence type="ECO:0000259" key="4">
    <source>
        <dbReference type="PROSITE" id="PS50975"/>
    </source>
</evidence>
<keyword evidence="1" id="KW-0816">Tricarboxylic acid cycle</keyword>
<comment type="similarity">
    <text evidence="2">In the N-terminal section; belongs to the acetate CoA ligase alpha subunit family.</text>
</comment>
<organism evidence="5 6">
    <name type="scientific">Sphingobium baderi LL03</name>
    <dbReference type="NCBI Taxonomy" id="1114964"/>
    <lineage>
        <taxon>Bacteria</taxon>
        <taxon>Pseudomonadati</taxon>
        <taxon>Pseudomonadota</taxon>
        <taxon>Alphaproteobacteria</taxon>
        <taxon>Sphingomonadales</taxon>
        <taxon>Sphingomonadaceae</taxon>
        <taxon>Sphingobium</taxon>
    </lineage>
</organism>
<accession>T0HLJ7</accession>
<comment type="caution">
    <text evidence="5">The sequence shown here is derived from an EMBL/GenBank/DDBJ whole genome shotgun (WGS) entry which is preliminary data.</text>
</comment>
<dbReference type="Proteomes" id="UP000015524">
    <property type="component" value="Unassembled WGS sequence"/>
</dbReference>
<protein>
    <recommendedName>
        <fullName evidence="4">ATP-grasp domain-containing protein</fullName>
    </recommendedName>
</protein>
<evidence type="ECO:0000313" key="5">
    <source>
        <dbReference type="EMBL" id="EQA98443.1"/>
    </source>
</evidence>
<keyword evidence="3" id="KW-0547">Nucleotide-binding</keyword>
<dbReference type="GO" id="GO:0006099">
    <property type="term" value="P:tricarboxylic acid cycle"/>
    <property type="evidence" value="ECO:0007669"/>
    <property type="project" value="UniProtKB-KW"/>
</dbReference>
<dbReference type="AlphaFoldDB" id="T0HLJ7"/>
<dbReference type="SUPFAM" id="SSF51735">
    <property type="entry name" value="NAD(P)-binding Rossmann-fold domains"/>
    <property type="match status" value="1"/>
</dbReference>